<keyword evidence="2" id="KW-1185">Reference proteome</keyword>
<gene>
    <name evidence="1" type="ORF">PDJAM_G00203760</name>
</gene>
<sequence>MDDRGRDLAALLINAAHRLGKMGNAGRILTPGMPSQGCVSRQTGKNCSVIKGLLLEESLLRGCRCKQQNSWSF</sequence>
<evidence type="ECO:0000313" key="1">
    <source>
        <dbReference type="EMBL" id="MCJ8731825.1"/>
    </source>
</evidence>
<protein>
    <submittedName>
        <fullName evidence="1">Uncharacterized protein</fullName>
    </submittedName>
</protein>
<comment type="caution">
    <text evidence="1">The sequence shown here is derived from an EMBL/GenBank/DDBJ whole genome shotgun (WGS) entry which is preliminary data.</text>
</comment>
<name>A0ACC5Y8S5_9TELE</name>
<dbReference type="EMBL" id="CM040978">
    <property type="protein sequence ID" value="MCJ8731825.1"/>
    <property type="molecule type" value="Genomic_DNA"/>
</dbReference>
<accession>A0ACC5Y8S5</accession>
<evidence type="ECO:0000313" key="2">
    <source>
        <dbReference type="Proteomes" id="UP000830395"/>
    </source>
</evidence>
<organism evidence="1 2">
    <name type="scientific">Pangasius djambal</name>
    <dbReference type="NCBI Taxonomy" id="1691987"/>
    <lineage>
        <taxon>Eukaryota</taxon>
        <taxon>Metazoa</taxon>
        <taxon>Chordata</taxon>
        <taxon>Craniata</taxon>
        <taxon>Vertebrata</taxon>
        <taxon>Euteleostomi</taxon>
        <taxon>Actinopterygii</taxon>
        <taxon>Neopterygii</taxon>
        <taxon>Teleostei</taxon>
        <taxon>Ostariophysi</taxon>
        <taxon>Siluriformes</taxon>
        <taxon>Pangasiidae</taxon>
        <taxon>Pangasius</taxon>
    </lineage>
</organism>
<proteinExistence type="predicted"/>
<reference evidence="1" key="1">
    <citation type="submission" date="2020-02" db="EMBL/GenBank/DDBJ databases">
        <title>Genome sequencing of the panga catfish, Pangasius djambal.</title>
        <authorList>
            <person name="Wen M."/>
            <person name="Zahm M."/>
            <person name="Roques C."/>
            <person name="Cabau C."/>
            <person name="Klopp C."/>
            <person name="Donnadieu C."/>
            <person name="Jouanno E."/>
            <person name="Avarre J.-C."/>
            <person name="Campet M."/>
            <person name="Ha T."/>
            <person name="Dugue R."/>
            <person name="Lampietro C."/>
            <person name="Louis A."/>
            <person name="Herpin A."/>
            <person name="Echchiki A."/>
            <person name="Berthelot C."/>
            <person name="Parey E."/>
            <person name="Roest-Crollius H."/>
            <person name="Braasch I."/>
            <person name="Postlethwait J.H."/>
            <person name="Bobe J."/>
            <person name="Montfort J."/>
            <person name="Bouchez O."/>
            <person name="Begum T."/>
            <person name="Schartl M."/>
            <person name="Gustiano R."/>
            <person name="Guiguen Y."/>
        </authorList>
    </citation>
    <scope>NUCLEOTIDE SEQUENCE</scope>
    <source>
        <strain evidence="1">Pdj_M5554</strain>
    </source>
</reference>
<dbReference type="Proteomes" id="UP000830395">
    <property type="component" value="Chromosome 4"/>
</dbReference>